<feature type="transmembrane region" description="Helical" evidence="2">
    <location>
        <begin position="395"/>
        <end position="416"/>
    </location>
</feature>
<feature type="transmembrane region" description="Helical" evidence="2">
    <location>
        <begin position="129"/>
        <end position="149"/>
    </location>
</feature>
<keyword evidence="2" id="KW-0812">Transmembrane</keyword>
<protein>
    <submittedName>
        <fullName evidence="3">Uncharacterized protein</fullName>
    </submittedName>
</protein>
<proteinExistence type="predicted"/>
<dbReference type="OMA" id="MRTPTWY"/>
<dbReference type="OrthoDB" id="441172at2759"/>
<feature type="transmembrane region" description="Helical" evidence="2">
    <location>
        <begin position="428"/>
        <end position="445"/>
    </location>
</feature>
<feature type="transmembrane region" description="Helical" evidence="2">
    <location>
        <begin position="488"/>
        <end position="512"/>
    </location>
</feature>
<evidence type="ECO:0000256" key="1">
    <source>
        <dbReference type="SAM" id="MobiDB-lite"/>
    </source>
</evidence>
<dbReference type="InParanoid" id="A0A1X2H1M3"/>
<reference evidence="3 4" key="1">
    <citation type="submission" date="2016-07" db="EMBL/GenBank/DDBJ databases">
        <title>Pervasive Adenine N6-methylation of Active Genes in Fungi.</title>
        <authorList>
            <consortium name="DOE Joint Genome Institute"/>
            <person name="Mondo S.J."/>
            <person name="Dannebaum R.O."/>
            <person name="Kuo R.C."/>
            <person name="Labutti K."/>
            <person name="Haridas S."/>
            <person name="Kuo A."/>
            <person name="Salamov A."/>
            <person name="Ahrendt S.R."/>
            <person name="Lipzen A."/>
            <person name="Sullivan W."/>
            <person name="Andreopoulos W.B."/>
            <person name="Clum A."/>
            <person name="Lindquist E."/>
            <person name="Daum C."/>
            <person name="Ramamoorthy G.K."/>
            <person name="Gryganskyi A."/>
            <person name="Culley D."/>
            <person name="Magnuson J.K."/>
            <person name="James T.Y."/>
            <person name="O'Malley M.A."/>
            <person name="Stajich J.E."/>
            <person name="Spatafora J.W."/>
            <person name="Visel A."/>
            <person name="Grigoriev I.V."/>
        </authorList>
    </citation>
    <scope>NUCLEOTIDE SEQUENCE [LARGE SCALE GENOMIC DNA]</scope>
    <source>
        <strain evidence="3 4">NRRL 2496</strain>
    </source>
</reference>
<feature type="transmembrane region" description="Helical" evidence="2">
    <location>
        <begin position="33"/>
        <end position="56"/>
    </location>
</feature>
<feature type="transmembrane region" description="Helical" evidence="2">
    <location>
        <begin position="457"/>
        <end position="476"/>
    </location>
</feature>
<sequence length="588" mass="67283">MPIDPAANDNYTTTIGYARYQQQDQSGKPSNDLASIILFISIIFILLISFVFYFWFTEWHKVPPQQRHEEQLEHQKEIDQLVDNLKQQTKTVFRIPVVQLIIVLWTHRSSSSTSANISREHHKVLTHRIYHLFSLTCLLGVIIGLVILIGANNTPTPQDSGVLQAALFVFVLCTNLYLITRQRCYYKERKELFGSDDAHLSAVYKTRFKDWNAKLWSNWIQIAILVIEFFQLLAFPLRDLITVNSFANQNDTQSTRLVSIIMNAGGLMPDMRTPTWYTYSVWTAFVAAYLSLTVAITVHLVNKWRPYKVPNRWVHWCIPVASLLYIPVMTTFVSSAACQSLNVSSNDFAHTLRCYSPQISQQLYLWMSLAGYVVAYFLLTIFLTSYERKPSHNEIAFKSISVAFIKNMGLLLAIVFLLVESTSNKNRMRAILSITILLTMICYNIKTRPCYVDKINFFRTASFSCILWTSVLVAILSDTNAAQSLGPMAVLCIIVGGWGLIIVLYLLLYFIYYKQPAEYYSSEVKDDQSAYTIESKNADLHKLATLPEISEDEASRASSADPHNHASSSNDQGWWSWASRKMGRSLRY</sequence>
<feature type="transmembrane region" description="Helical" evidence="2">
    <location>
        <begin position="363"/>
        <end position="383"/>
    </location>
</feature>
<feature type="transmembrane region" description="Helical" evidence="2">
    <location>
        <begin position="161"/>
        <end position="180"/>
    </location>
</feature>
<keyword evidence="4" id="KW-1185">Reference proteome</keyword>
<keyword evidence="2" id="KW-0472">Membrane</keyword>
<feature type="transmembrane region" description="Helical" evidence="2">
    <location>
        <begin position="276"/>
        <end position="301"/>
    </location>
</feature>
<evidence type="ECO:0000313" key="3">
    <source>
        <dbReference type="EMBL" id="ORY91327.1"/>
    </source>
</evidence>
<evidence type="ECO:0000256" key="2">
    <source>
        <dbReference type="SAM" id="Phobius"/>
    </source>
</evidence>
<keyword evidence="2" id="KW-1133">Transmembrane helix</keyword>
<feature type="region of interest" description="Disordered" evidence="1">
    <location>
        <begin position="550"/>
        <end position="571"/>
    </location>
</feature>
<dbReference type="AlphaFoldDB" id="A0A1X2H1M3"/>
<dbReference type="EMBL" id="MCGN01000011">
    <property type="protein sequence ID" value="ORY91327.1"/>
    <property type="molecule type" value="Genomic_DNA"/>
</dbReference>
<feature type="transmembrane region" description="Helical" evidence="2">
    <location>
        <begin position="313"/>
        <end position="337"/>
    </location>
</feature>
<evidence type="ECO:0000313" key="4">
    <source>
        <dbReference type="Proteomes" id="UP000242180"/>
    </source>
</evidence>
<gene>
    <name evidence="3" type="ORF">BCR43DRAFT_498906</name>
</gene>
<accession>A0A1X2H1M3</accession>
<feature type="transmembrane region" description="Helical" evidence="2">
    <location>
        <begin position="215"/>
        <end position="235"/>
    </location>
</feature>
<name>A0A1X2H1M3_SYNRA</name>
<comment type="caution">
    <text evidence="3">The sequence shown here is derived from an EMBL/GenBank/DDBJ whole genome shotgun (WGS) entry which is preliminary data.</text>
</comment>
<dbReference type="Proteomes" id="UP000242180">
    <property type="component" value="Unassembled WGS sequence"/>
</dbReference>
<organism evidence="3 4">
    <name type="scientific">Syncephalastrum racemosum</name>
    <name type="common">Filamentous fungus</name>
    <dbReference type="NCBI Taxonomy" id="13706"/>
    <lineage>
        <taxon>Eukaryota</taxon>
        <taxon>Fungi</taxon>
        <taxon>Fungi incertae sedis</taxon>
        <taxon>Mucoromycota</taxon>
        <taxon>Mucoromycotina</taxon>
        <taxon>Mucoromycetes</taxon>
        <taxon>Mucorales</taxon>
        <taxon>Syncephalastraceae</taxon>
        <taxon>Syncephalastrum</taxon>
    </lineage>
</organism>